<gene>
    <name evidence="6" type="ORF">M3M28_06015</name>
</gene>
<dbReference type="Pfam" id="PF00698">
    <property type="entry name" value="Acyl_transf_1"/>
    <property type="match status" value="1"/>
</dbReference>
<evidence type="ECO:0000256" key="4">
    <source>
        <dbReference type="ARBA" id="ARBA00048462"/>
    </source>
</evidence>
<evidence type="ECO:0000256" key="2">
    <source>
        <dbReference type="ARBA" id="ARBA00022679"/>
    </source>
</evidence>
<dbReference type="SUPFAM" id="SSF52151">
    <property type="entry name" value="FabD/lysophospholipase-like"/>
    <property type="match status" value="1"/>
</dbReference>
<organism evidence="6">
    <name type="scientific">Gulosibacter sediminis</name>
    <dbReference type="NCBI Taxonomy" id="1729695"/>
    <lineage>
        <taxon>Bacteria</taxon>
        <taxon>Bacillati</taxon>
        <taxon>Actinomycetota</taxon>
        <taxon>Actinomycetes</taxon>
        <taxon>Micrococcales</taxon>
        <taxon>Microbacteriaceae</taxon>
        <taxon>Gulosibacter</taxon>
    </lineage>
</organism>
<protein>
    <recommendedName>
        <fullName evidence="1">[acyl-carrier-protein] S-malonyltransferase</fullName>
        <ecNumber evidence="1">2.3.1.39</ecNumber>
    </recommendedName>
</protein>
<reference evidence="6" key="1">
    <citation type="submission" date="2022-05" db="EMBL/GenBank/DDBJ databases">
        <title>Complete genome sequence of toluene-degrading Gulosibacter sediminis strain ACHW.36C.</title>
        <authorList>
            <person name="Wai A.C."/>
            <person name="Lai G.K."/>
            <person name="Griffin S.D."/>
            <person name="Leung F.C."/>
        </authorList>
    </citation>
    <scope>NUCLEOTIDE SEQUENCE [LARGE SCALE GENOMIC DNA]</scope>
    <source>
        <strain evidence="6">ACHW.36C</strain>
    </source>
</reference>
<dbReference type="InterPro" id="IPR016035">
    <property type="entry name" value="Acyl_Trfase/lysoPLipase"/>
</dbReference>
<dbReference type="Gene3D" id="3.40.366.10">
    <property type="entry name" value="Malonyl-Coenzyme A Acyl Carrier Protein, domain 2"/>
    <property type="match status" value="1"/>
</dbReference>
<dbReference type="PANTHER" id="PTHR42681">
    <property type="entry name" value="MALONYL-COA-ACYL CARRIER PROTEIN TRANSACYLASE, MITOCHONDRIAL"/>
    <property type="match status" value="1"/>
</dbReference>
<dbReference type="InterPro" id="IPR050858">
    <property type="entry name" value="Mal-CoA-ACP_Trans/PKS_FabD"/>
</dbReference>
<evidence type="ECO:0000259" key="5">
    <source>
        <dbReference type="SMART" id="SM00827"/>
    </source>
</evidence>
<proteinExistence type="predicted"/>
<evidence type="ECO:0000256" key="1">
    <source>
        <dbReference type="ARBA" id="ARBA00013258"/>
    </source>
</evidence>
<dbReference type="PANTHER" id="PTHR42681:SF1">
    <property type="entry name" value="MALONYL-COA-ACYL CARRIER PROTEIN TRANSACYLASE, MITOCHONDRIAL"/>
    <property type="match status" value="1"/>
</dbReference>
<dbReference type="EC" id="2.3.1.39" evidence="1"/>
<dbReference type="InterPro" id="IPR014043">
    <property type="entry name" value="Acyl_transferase_dom"/>
</dbReference>
<keyword evidence="2" id="KW-0808">Transferase</keyword>
<dbReference type="EMBL" id="CP097160">
    <property type="protein sequence ID" value="UQN15999.1"/>
    <property type="molecule type" value="Genomic_DNA"/>
</dbReference>
<dbReference type="SMART" id="SM00827">
    <property type="entry name" value="PKS_AT"/>
    <property type="match status" value="1"/>
</dbReference>
<feature type="domain" description="Malonyl-CoA:ACP transacylase (MAT)" evidence="5">
    <location>
        <begin position="5"/>
        <end position="306"/>
    </location>
</feature>
<sequence>MTIITFPGQGSQKPGFLSPWLATPERRDTLAQLSDAVGVDLVRHGTESDAETIRDTAIAQPLIVAAGILTWDALVASGADLSGVEVAGHSVGEIAAAYAAGVFDAATALAFVSRRATLMAEDAAKQTTGMSAVLGGAEDEVLARLAELELEPANFNGAGQIVAAGDPDALEQLRAEPAKGTRVIPLKVAGAFHTRYMADAHEQLAASASEFSVRDPKLGLYTNFDGSRVDSGSRYLELLIDQVHRPVHWDACMAAFIDAGHVTLVEAAPAGTLVGLAKRGMKGTTGIAVNVPEDIDAVVAALAEEDAA</sequence>
<evidence type="ECO:0000256" key="3">
    <source>
        <dbReference type="ARBA" id="ARBA00023315"/>
    </source>
</evidence>
<dbReference type="InterPro" id="IPR016036">
    <property type="entry name" value="Malonyl_transacylase_ACP-bd"/>
</dbReference>
<dbReference type="SUPFAM" id="SSF55048">
    <property type="entry name" value="Probable ACP-binding domain of malonyl-CoA ACP transacylase"/>
    <property type="match status" value="1"/>
</dbReference>
<dbReference type="InterPro" id="IPR001227">
    <property type="entry name" value="Ac_transferase_dom_sf"/>
</dbReference>
<keyword evidence="3" id="KW-0012">Acyltransferase</keyword>
<name>A0ABY4N035_9MICO</name>
<comment type="catalytic activity">
    <reaction evidence="4">
        <text>holo-[ACP] + malonyl-CoA = malonyl-[ACP] + CoA</text>
        <dbReference type="Rhea" id="RHEA:41792"/>
        <dbReference type="Rhea" id="RHEA-COMP:9623"/>
        <dbReference type="Rhea" id="RHEA-COMP:9685"/>
        <dbReference type="ChEBI" id="CHEBI:57287"/>
        <dbReference type="ChEBI" id="CHEBI:57384"/>
        <dbReference type="ChEBI" id="CHEBI:64479"/>
        <dbReference type="ChEBI" id="CHEBI:78449"/>
        <dbReference type="EC" id="2.3.1.39"/>
    </reaction>
</comment>
<evidence type="ECO:0000313" key="6">
    <source>
        <dbReference type="EMBL" id="UQN15999.1"/>
    </source>
</evidence>
<accession>A0ABY4N035</accession>
<dbReference type="Gene3D" id="3.30.70.250">
    <property type="entry name" value="Malonyl-CoA ACP transacylase, ACP-binding"/>
    <property type="match status" value="1"/>
</dbReference>